<dbReference type="EMBL" id="KY630187">
    <property type="protein sequence ID" value="AQW88911.1"/>
    <property type="molecule type" value="Genomic_DNA"/>
</dbReference>
<accession>A0A1S6UB24</accession>
<dbReference type="Proteomes" id="UP000221837">
    <property type="component" value="Genome"/>
</dbReference>
<name>A0A1S6UB24_9CAUD</name>
<keyword evidence="2" id="KW-1185">Reference proteome</keyword>
<gene>
    <name evidence="1" type="ORF">BF_0386</name>
</gene>
<sequence>MNEIVRKQLHDIANNAHCIYTTIIRERVKYSKFGSKVGIQIDNAIQFSNTPDKFEMWIKFGKHTIIYTDNSVIYRYWDSKKPDKHIYDVIDLPDINKFQFTEEYYFQYSTLFNFKYLELEDLKALDTIRRKVQNIWSTQLLCW</sequence>
<reference evidence="1" key="1">
    <citation type="submission" date="2017-02" db="EMBL/GenBank/DDBJ databases">
        <title>Genome sequence of Serratia marcescens phage BF.</title>
        <authorList>
            <person name="Casey E."/>
            <person name="Fitzgerald B."/>
            <person name="Mahony J."/>
            <person name="Lugli G."/>
            <person name="Ventura M."/>
            <person name="van Sinderen D."/>
        </authorList>
    </citation>
    <scope>NUCLEOTIDE SEQUENCE [LARGE SCALE GENOMIC DNA]</scope>
</reference>
<proteinExistence type="predicted"/>
<evidence type="ECO:0000313" key="1">
    <source>
        <dbReference type="EMBL" id="AQW88911.1"/>
    </source>
</evidence>
<protein>
    <submittedName>
        <fullName evidence="1">Uncharacterized protein</fullName>
    </submittedName>
</protein>
<evidence type="ECO:0000313" key="2">
    <source>
        <dbReference type="Proteomes" id="UP000221837"/>
    </source>
</evidence>
<organism evidence="1 2">
    <name type="scientific">Serratia phage BF</name>
    <dbReference type="NCBI Taxonomy" id="1962671"/>
    <lineage>
        <taxon>Viruses</taxon>
        <taxon>Duplodnaviria</taxon>
        <taxon>Heunggongvirae</taxon>
        <taxon>Uroviricota</taxon>
        <taxon>Caudoviricetes</taxon>
        <taxon>Eneladusvirus</taxon>
        <taxon>Eneladusvirus BF</taxon>
    </lineage>
</organism>
<dbReference type="OrthoDB" id="31872at10239"/>